<feature type="compositionally biased region" description="Polar residues" evidence="2">
    <location>
        <begin position="283"/>
        <end position="294"/>
    </location>
</feature>
<dbReference type="EMBL" id="JAACJO010000012">
    <property type="protein sequence ID" value="KAF5351962.1"/>
    <property type="molecule type" value="Genomic_DNA"/>
</dbReference>
<sequence>MFAMSSLGVSRTTPRTATTPELCAYDTPTTTLMPIPIQPAPTLLVGLGARILIDFFNQTEEPSIKSHILQGVWQGVALHYASKNSSFGFAVIFIVAGKLIVEFNLYPDINKCTSVVIGILLGFLGTDVITQFADSAFVYTVPSPSERRRKKVSFSTPGNREDKKRQRLAQARPNAQGGNESDQQFKYHPVSDITSVDSNSDLIRAKENMTPLEREVAALRARASLADSERRRYREERKWALSEGNSERAAQLKQQVKRYTALMQGFHREADAKMILGVQNVTQPNTNVDGQRASTVPPQEPQPRVRRSSLANGYSNPQASSSSWDPRPGPSRRIVAGNGPAAPAPILIRRDSTR</sequence>
<keyword evidence="4" id="KW-1185">Reference proteome</keyword>
<evidence type="ECO:0000313" key="3">
    <source>
        <dbReference type="EMBL" id="KAF5351962.1"/>
    </source>
</evidence>
<evidence type="ECO:0000256" key="1">
    <source>
        <dbReference type="SAM" id="Coils"/>
    </source>
</evidence>
<keyword evidence="1" id="KW-0175">Coiled coil</keyword>
<evidence type="ECO:0000256" key="2">
    <source>
        <dbReference type="SAM" id="MobiDB-lite"/>
    </source>
</evidence>
<dbReference type="Proteomes" id="UP000559027">
    <property type="component" value="Unassembled WGS sequence"/>
</dbReference>
<comment type="caution">
    <text evidence="3">The sequence shown here is derived from an EMBL/GenBank/DDBJ whole genome shotgun (WGS) entry which is preliminary data.</text>
</comment>
<feature type="region of interest" description="Disordered" evidence="2">
    <location>
        <begin position="283"/>
        <end position="354"/>
    </location>
</feature>
<dbReference type="AlphaFoldDB" id="A0A8H5D1L2"/>
<evidence type="ECO:0000313" key="4">
    <source>
        <dbReference type="Proteomes" id="UP000559027"/>
    </source>
</evidence>
<accession>A0A8H5D1L2</accession>
<gene>
    <name evidence="3" type="ORF">D9756_007560</name>
</gene>
<dbReference type="OrthoDB" id="3246365at2759"/>
<feature type="region of interest" description="Disordered" evidence="2">
    <location>
        <begin position="148"/>
        <end position="188"/>
    </location>
</feature>
<organism evidence="3 4">
    <name type="scientific">Leucocoprinus leucothites</name>
    <dbReference type="NCBI Taxonomy" id="201217"/>
    <lineage>
        <taxon>Eukaryota</taxon>
        <taxon>Fungi</taxon>
        <taxon>Dikarya</taxon>
        <taxon>Basidiomycota</taxon>
        <taxon>Agaricomycotina</taxon>
        <taxon>Agaricomycetes</taxon>
        <taxon>Agaricomycetidae</taxon>
        <taxon>Agaricales</taxon>
        <taxon>Agaricineae</taxon>
        <taxon>Agaricaceae</taxon>
        <taxon>Leucocoprinus</taxon>
    </lineage>
</organism>
<reference evidence="3 4" key="1">
    <citation type="journal article" date="2020" name="ISME J.">
        <title>Uncovering the hidden diversity of litter-decomposition mechanisms in mushroom-forming fungi.</title>
        <authorList>
            <person name="Floudas D."/>
            <person name="Bentzer J."/>
            <person name="Ahren D."/>
            <person name="Johansson T."/>
            <person name="Persson P."/>
            <person name="Tunlid A."/>
        </authorList>
    </citation>
    <scope>NUCLEOTIDE SEQUENCE [LARGE SCALE GENOMIC DNA]</scope>
    <source>
        <strain evidence="3 4">CBS 146.42</strain>
    </source>
</reference>
<protein>
    <submittedName>
        <fullName evidence="3">Uncharacterized protein</fullName>
    </submittedName>
</protein>
<feature type="coiled-coil region" evidence="1">
    <location>
        <begin position="202"/>
        <end position="269"/>
    </location>
</feature>
<proteinExistence type="predicted"/>
<name>A0A8H5D1L2_9AGAR</name>
<feature type="compositionally biased region" description="Polar residues" evidence="2">
    <location>
        <begin position="309"/>
        <end position="324"/>
    </location>
</feature>